<dbReference type="InterPro" id="IPR050173">
    <property type="entry name" value="ABC_transporter_C-like"/>
</dbReference>
<dbReference type="InterPro" id="IPR028564">
    <property type="entry name" value="MT_TRM10-typ"/>
</dbReference>
<evidence type="ECO:0000256" key="8">
    <source>
        <dbReference type="ARBA" id="ARBA00022692"/>
    </source>
</evidence>
<dbReference type="GO" id="GO:0016887">
    <property type="term" value="F:ATP hydrolysis activity"/>
    <property type="evidence" value="ECO:0007669"/>
    <property type="project" value="InterPro"/>
</dbReference>
<feature type="domain" description="ABC transporter" evidence="18">
    <location>
        <begin position="614"/>
        <end position="840"/>
    </location>
</feature>
<dbReference type="GO" id="GO:0005524">
    <property type="term" value="F:ATP binding"/>
    <property type="evidence" value="ECO:0007669"/>
    <property type="project" value="UniProtKB-KW"/>
</dbReference>
<dbReference type="SUPFAM" id="SSF52540">
    <property type="entry name" value="P-loop containing nucleoside triphosphate hydrolases"/>
    <property type="match status" value="2"/>
</dbReference>
<evidence type="ECO:0000259" key="19">
    <source>
        <dbReference type="PROSITE" id="PS50929"/>
    </source>
</evidence>
<feature type="transmembrane region" description="Helical" evidence="17">
    <location>
        <begin position="329"/>
        <end position="350"/>
    </location>
</feature>
<evidence type="ECO:0000256" key="10">
    <source>
        <dbReference type="ARBA" id="ARBA00022737"/>
    </source>
</evidence>
<dbReference type="InterPro" id="IPR003439">
    <property type="entry name" value="ABC_transporter-like_ATP-bd"/>
</dbReference>
<dbReference type="PROSITE" id="PS50893">
    <property type="entry name" value="ABC_TRANSPORTER_2"/>
    <property type="match status" value="2"/>
</dbReference>
<feature type="transmembrane region" description="Helical" evidence="17">
    <location>
        <begin position="1000"/>
        <end position="1018"/>
    </location>
</feature>
<dbReference type="PANTHER" id="PTHR24223">
    <property type="entry name" value="ATP-BINDING CASSETTE SUB-FAMILY C"/>
    <property type="match status" value="1"/>
</dbReference>
<keyword evidence="11" id="KW-0547">Nucleotide-binding</keyword>
<dbReference type="Gene3D" id="2.30.30.100">
    <property type="match status" value="7"/>
</dbReference>
<dbReference type="PROSITE" id="PS51675">
    <property type="entry name" value="SAM_MT_TRM10"/>
    <property type="match status" value="1"/>
</dbReference>
<dbReference type="GO" id="GO:0032259">
    <property type="term" value="P:methylation"/>
    <property type="evidence" value="ECO:0007669"/>
    <property type="project" value="UniProtKB-KW"/>
</dbReference>
<evidence type="ECO:0000256" key="16">
    <source>
        <dbReference type="ARBA" id="ARBA00047523"/>
    </source>
</evidence>
<dbReference type="Pfam" id="PF00005">
    <property type="entry name" value="ABC_tran"/>
    <property type="match status" value="2"/>
</dbReference>
<comment type="subcellular location">
    <subcellularLocation>
        <location evidence="1">Vacuole membrane</location>
        <topology evidence="1">Multi-pass membrane protein</topology>
    </subcellularLocation>
</comment>
<evidence type="ECO:0000259" key="20">
    <source>
        <dbReference type="PROSITE" id="PS51675"/>
    </source>
</evidence>
<dbReference type="PROSITE" id="PS50929">
    <property type="entry name" value="ABC_TM1F"/>
    <property type="match status" value="2"/>
</dbReference>
<evidence type="ECO:0000256" key="9">
    <source>
        <dbReference type="ARBA" id="ARBA00022729"/>
    </source>
</evidence>
<evidence type="ECO:0000256" key="11">
    <source>
        <dbReference type="ARBA" id="ARBA00022741"/>
    </source>
</evidence>
<feature type="transmembrane region" description="Helical" evidence="17">
    <location>
        <begin position="512"/>
        <end position="539"/>
    </location>
</feature>
<feature type="domain" description="ABC transmembrane type-1" evidence="19">
    <location>
        <begin position="295"/>
        <end position="577"/>
    </location>
</feature>
<dbReference type="InterPro" id="IPR011527">
    <property type="entry name" value="ABC1_TM_dom"/>
</dbReference>
<dbReference type="CDD" id="cd03250">
    <property type="entry name" value="ABCC_MRP_domain1"/>
    <property type="match status" value="1"/>
</dbReference>
<evidence type="ECO:0000256" key="2">
    <source>
        <dbReference type="ARBA" id="ARBA00009726"/>
    </source>
</evidence>
<evidence type="ECO:0000256" key="17">
    <source>
        <dbReference type="SAM" id="Phobius"/>
    </source>
</evidence>
<dbReference type="EMBL" id="CAJNOI010000024">
    <property type="protein sequence ID" value="CAF0849954.1"/>
    <property type="molecule type" value="Genomic_DNA"/>
</dbReference>
<dbReference type="FunFam" id="3.40.50.300:FF:000997">
    <property type="entry name" value="Multidrug resistance-associated protein 1"/>
    <property type="match status" value="1"/>
</dbReference>
<evidence type="ECO:0000256" key="13">
    <source>
        <dbReference type="ARBA" id="ARBA00022989"/>
    </source>
</evidence>
<accession>A0A813WBR4</accession>
<dbReference type="PROSITE" id="PS00211">
    <property type="entry name" value="ABC_TRANSPORTER_1"/>
    <property type="match status" value="1"/>
</dbReference>
<evidence type="ECO:0000256" key="4">
    <source>
        <dbReference type="ARBA" id="ARBA00022554"/>
    </source>
</evidence>
<feature type="transmembrane region" description="Helical" evidence="17">
    <location>
        <begin position="924"/>
        <end position="947"/>
    </location>
</feature>
<keyword evidence="5" id="KW-0489">Methyltransferase</keyword>
<dbReference type="EC" id="7.6.2.3" evidence="15"/>
<feature type="transmembrane region" description="Helical" evidence="17">
    <location>
        <begin position="1039"/>
        <end position="1059"/>
    </location>
</feature>
<dbReference type="SUPFAM" id="SSF69318">
    <property type="entry name" value="Integrin alpha N-terminal domain"/>
    <property type="match status" value="7"/>
</dbReference>
<keyword evidence="4" id="KW-0926">Vacuole</keyword>
<dbReference type="PANTHER" id="PTHR24223:SF443">
    <property type="entry name" value="MULTIDRUG-RESISTANCE LIKE PROTEIN 1, ISOFORM I"/>
    <property type="match status" value="1"/>
</dbReference>
<feature type="transmembrane region" description="Helical" evidence="17">
    <location>
        <begin position="434"/>
        <end position="452"/>
    </location>
</feature>
<dbReference type="FunFam" id="1.20.1560.10:FF:000020">
    <property type="entry name" value="ABC metal ion transporter"/>
    <property type="match status" value="1"/>
</dbReference>
<feature type="transmembrane region" description="Helical" evidence="17">
    <location>
        <begin position="63"/>
        <end position="88"/>
    </location>
</feature>
<dbReference type="InterPro" id="IPR036640">
    <property type="entry name" value="ABC1_TM_sf"/>
</dbReference>
<dbReference type="InterPro" id="IPR028994">
    <property type="entry name" value="Integrin_alpha_N"/>
</dbReference>
<name>A0A813WBR4_9BILA</name>
<dbReference type="CDD" id="cd18595">
    <property type="entry name" value="ABC_6TM_MRP1_2_3_6_D1_like"/>
    <property type="match status" value="1"/>
</dbReference>
<comment type="catalytic activity">
    <reaction evidence="16">
        <text>leukotriene C4(in) + ATP + H2O = leukotriene C4(out) + ADP + phosphate + H(+)</text>
        <dbReference type="Rhea" id="RHEA:38963"/>
        <dbReference type="ChEBI" id="CHEBI:15377"/>
        <dbReference type="ChEBI" id="CHEBI:15378"/>
        <dbReference type="ChEBI" id="CHEBI:30616"/>
        <dbReference type="ChEBI" id="CHEBI:43474"/>
        <dbReference type="ChEBI" id="CHEBI:57973"/>
        <dbReference type="ChEBI" id="CHEBI:456216"/>
    </reaction>
    <physiologicalReaction direction="left-to-right" evidence="16">
        <dbReference type="Rhea" id="RHEA:38964"/>
    </physiologicalReaction>
</comment>
<keyword evidence="7" id="KW-0949">S-adenosyl-L-methionine</keyword>
<feature type="transmembrane region" description="Helical" evidence="17">
    <location>
        <begin position="968"/>
        <end position="988"/>
    </location>
</feature>
<keyword evidence="10" id="KW-0677">Repeat</keyword>
<dbReference type="Gene3D" id="3.40.50.300">
    <property type="entry name" value="P-loop containing nucleotide triphosphate hydrolases"/>
    <property type="match status" value="2"/>
</dbReference>
<dbReference type="InterPro" id="IPR003593">
    <property type="entry name" value="AAA+_ATPase"/>
</dbReference>
<dbReference type="Pfam" id="PF00664">
    <property type="entry name" value="ABC_membrane"/>
    <property type="match status" value="2"/>
</dbReference>
<evidence type="ECO:0000256" key="12">
    <source>
        <dbReference type="ARBA" id="ARBA00022840"/>
    </source>
</evidence>
<feature type="transmembrane region" description="Helical" evidence="17">
    <location>
        <begin position="1179"/>
        <end position="1200"/>
    </location>
</feature>
<evidence type="ECO:0000256" key="6">
    <source>
        <dbReference type="ARBA" id="ARBA00022679"/>
    </source>
</evidence>
<keyword evidence="9" id="KW-0732">Signal</keyword>
<evidence type="ECO:0000256" key="3">
    <source>
        <dbReference type="ARBA" id="ARBA00022448"/>
    </source>
</evidence>
<evidence type="ECO:0000256" key="7">
    <source>
        <dbReference type="ARBA" id="ARBA00022691"/>
    </source>
</evidence>
<comment type="similarity">
    <text evidence="2">Belongs to the ABC transporter superfamily. ABCC family. Conjugate transporter (TC 3.A.1.208) subfamily.</text>
</comment>
<keyword evidence="14 17" id="KW-0472">Membrane</keyword>
<dbReference type="InterPro" id="IPR013517">
    <property type="entry name" value="FG-GAP"/>
</dbReference>
<feature type="transmembrane region" description="Helical" evidence="17">
    <location>
        <begin position="153"/>
        <end position="179"/>
    </location>
</feature>
<feature type="transmembrane region" description="Helical" evidence="17">
    <location>
        <begin position="191"/>
        <end position="209"/>
    </location>
</feature>
<dbReference type="InterPro" id="IPR017871">
    <property type="entry name" value="ABC_transporter-like_CS"/>
</dbReference>
<evidence type="ECO:0000259" key="18">
    <source>
        <dbReference type="PROSITE" id="PS50893"/>
    </source>
</evidence>
<keyword evidence="12" id="KW-0067">ATP-binding</keyword>
<feature type="domain" description="SAM-dependent MTase TRM10-type" evidence="20">
    <location>
        <begin position="3137"/>
        <end position="3290"/>
    </location>
</feature>
<feature type="transmembrane region" description="Helical" evidence="17">
    <location>
        <begin position="1365"/>
        <end position="1385"/>
    </location>
</feature>
<dbReference type="Pfam" id="PF13517">
    <property type="entry name" value="FG-GAP_3"/>
    <property type="match status" value="11"/>
</dbReference>
<feature type="transmembrane region" description="Helical" evidence="17">
    <location>
        <begin position="30"/>
        <end position="51"/>
    </location>
</feature>
<keyword evidence="8 17" id="KW-0812">Transmembrane</keyword>
<proteinExistence type="inferred from homology"/>
<evidence type="ECO:0000313" key="22">
    <source>
        <dbReference type="Proteomes" id="UP000663877"/>
    </source>
</evidence>
<dbReference type="FunFam" id="1.20.1560.10:FF:000001">
    <property type="entry name" value="ATP-binding cassette subfamily C member 1"/>
    <property type="match status" value="1"/>
</dbReference>
<feature type="transmembrane region" description="Helical" evidence="17">
    <location>
        <begin position="125"/>
        <end position="147"/>
    </location>
</feature>
<sequence length="3290" mass="361673">MNHFCTTPFWNENITNSSYPYVTECFRNTVLQWVPMGIFWLILPLWLYALVKQQMKSQVIQVSTLFITKMILTTLFILIQIIRIIHYVFLSMNKEGHANWFTPVLYIITAMTIIWLINYERLKSVFASGLLFIFWLLVSLASIPDIIHYSVTISLWIVFISVWLHFLFAFGLFITNCFAEKYIISDVVPELYVSFPSRIFFGWVTPLILRGYKKPLTEKDCWQLSKSEQTVTVVHQVQNFMKDTKNSYEDELSNDENRNLLTNLPIVDIKKSSSKQKKSAIFWHALFRTYRDKLIAGGLIRLAHDLTQLSGPIILKLVLNYFADSTKPLWLGIFYAILLSTCIFCQIILLRSYFQCQFLVGLRFRSAITGLIYRKSLKLSNSSKQETTTGEIVNLMAIDASRFGEITTQMHILWSGPLLIIITLVLLYRQMQWSIIPGVVVLFIMIPINLFLQRMQKKLTYKQMIVKDQRIKTMSEILNGIKVIKLYAWEMAFIHSITRIREKELGYIRQKAIVTAISNILWTFTPILVGIATFAAYILSSNENILTADKAFVSLALFHLLRGPLNQFPNVITSVIDARVSNKRIQKFLNNEELDENAVNKISIDSKLLDGNSIKIKNGSFRWSNVVDDPLILKNINLEIQQGSLIALVGMVGSGKSSILAALLGEMNKVHGNVSISGKIAYVPQTAWIMNVTLRENILFGQDFDENLYNRVIEACALKQDLDMLPAGDQTEIGEKGINLSGGQRQRVSLARALYSNADIYLLDDPLSAVDAHVGAHIFKKVIGPKGLLNTKTRLLVTHGVSHLNKCNNIIVVSHGEIVDYGLYNDLMIRSKILQDFVHSVVTSDTEQYSRQTSTTESLASMHTTSTELIHNPSENDIQHDGSTVTTIAIEEEMKKIIQKETIQTGSVKLNIFSIYIHACKLTMVMLITLFFCLTACASLSANIWLSQWTDKAKENNNTSSNNRIRDMNIYSTLGLIQGLFAFAMQLTLKLATYIAGRKLHWIILIGVLHAPMSFFDTTPIGRVINRFARDIDAVDSTLPAAFSQSFTTLITVVTTLILLIYGSWFAIIALIPLSILFGFIQRVYVSSSRQLGRLDSVTRSSIYANFAETIQGLSSIRAYHAQQRFIDVSDRFVDRNISCHFASSVANRWLGVRLEMIGNTLVFFTAIIAVFMPDRMTAGTVGLMITFAMQITNSLNMLVRMSSDIETNTVSVERINEYAELTPEASWEIPETKPSSHWPKNGNIQIKNLSTQYRQNLPLVLKDLTIDIQPGEKIGIIGRTGSGKSSLCLALFRIIEPINGTIVIDNVDIRHIEPLSNQESPATVDSTIKSNSATNLLDPQATVDVSDDSPATSSRIILSPIKGAVLFAIFTCIVMLIGILIVYFNSPKPPGKLCTITLKSEAQNSISDDSHPQSIAIGDFNNDIRPDIVVSNSNTNTIGVFLRNDSHSFKDQQTYSTGYGSLPYAVSVGDFNNDQRLDIAVANFGTNNIGIFLGIGNGQFRSQKIFTTESSRPRWIAVGDINNDTQLDLVVVNYGTNDVGILLGDGYGNFGKPVVFSTGFDSMPYFLAIADLDNDGYLDIAVANHGTRNIGLFFGRGNGTLTNQIIFNIGISSYPYSIAADDLNNDTYKDIVVACSGYTNSIHVLLGFGNRTYANSNNYLIGNSTSSAVSVVIGDFNNDDIYDIAVNNYAHDSISVFFGSGDGIFLDEATIYSSYGSKPYAIIAGDFNNDTRLDLAAVNYDYNYIDIILVYRNYSFLSQTIYPTSDIDTQPNSIVFADMNNDHQLDIVVTNFWSDNIGIYLNEGNNTFSNQTTYSTNSDSGPSSVITGDFNNDDQLDILVTNQNLRAIGIFLGNSSGIFSNQTTYSINAQPVSVATGDFNDDNRPDVVIVDSTSNIIGVLLALEDGTFSSQTTYSTGKDSLPSAITIGDFNNDKQLDIVVANYLGRNIGIFFGYGNGSFSSQQTYSTGQDSSPISVVASDVNGDKVLDIIVANYDMNNIGILFGYSNISFSLQYSYSTGNNSNPYCIIVDDVNNDTNPDIIVANYQIGNIGIFLGNQDGTFSIQTTYSTGITSNPKSITIGDVNNDGWADIAVANYGAANIGILSGYGNGSFTDQKTLSSKSGTTPFSLAMGDFNNDNQLDIIVANYQGNNVDIFFGYSDGSFGDRRSYSTGSDSKPFAVATADFNNDNQLDFVVANRESNSISIFFGYANVTFSLQGTYSTGSDSEPYTIAIGDLNNDKRLDVVVANAKADNIGIFLNYDNGSFSAQQTYSTGDGSFPIDVAIDDFNNDNILDIAVANRETSTLGIFLGQNNTSFSNQTSYSIGIATSPGGLAISDLDNDGYLDIVITATYASCINIFLGYGNGKFFPSDKYLTGGGSRPGSCTIADWNHDNVQDVIVTNCVTNTIGVLVGFGDGTFSNAITYSTGSNSCPNSIVAGDFNNDSLLDVVVANSGAANIGVFLGSTYMDGVRENTYFTGSSPHPEVVGVGHFNNDTYLDIAISNYGLGTVGILLGSINGTFPLQTMFSTGTLSYPTSIVISDLDDDSQLDIAVTSSGGESVGILFSNGNGNFQDLNIYPTGLGSIPSSITIGDFNNDKKLDLVIANSGTNTVQTLLKYNIEAFRTQKRYSTSSQSAPQVVLVGDFNNDSRWDFVAVNTGLNNIGVFLGLENNTFSNQKTYTTGEKSSPYAAVVADVNNDNYLDIIVTNYWNDNVGVFLGFGDGNFADQPFITSTKSVFFFGYGNGSFPTMSTCSAGSHVGPISIDVGDFNDDNNLDFAVANYLHDNINIFSGYGNGSFSMPIPYSTGLNSNPTCILVADLDKDSRLDIITANSGANNIGVLFGRGNSTFSELNTFSTGTGSAPNAIAIMDFNNDNQLDIAVANYGSDNVGILLGCINGTFFSQLTYPTGDFSSPLTIAVADFNNDSYLDIVSSNSGTDCIGMLLGYATEDFLIAPPYSTGSLSQPLSLVANDFNNDTFLDVVVANNGTNNIMILFGSGYGTFSSQVIYSTGITSHSCSVAIGDFNNDHRMDIVVANSGEDNIGIYLSNGSGTFLDQTTYFTGLRSQPYSVVVVDFDNDTRLDIAVANYGSSSIGAFFGYGNGSFANQLIFNTGYRSHPFALAIGDVNNDNLTDIIATNNGYARAARLRDFFFVVDGGFAYAHVRHSYFLALVQRVFRYSKNIDRFHSPAYIMISDLSDNFQTSRYSLLHEHSTYFQSTRDQYIDLFDKDRLVYLTPDSPNKMTHFDHNAVYIVGGIYDDQNKEPLTYEKLPLEKYFTEVRIKFLFLYIHI</sequence>
<dbReference type="Proteomes" id="UP000663877">
    <property type="component" value="Unassembled WGS sequence"/>
</dbReference>
<gene>
    <name evidence="21" type="ORF">BJG266_LOCUS7784</name>
</gene>
<dbReference type="GO" id="GO:0000323">
    <property type="term" value="C:lytic vacuole"/>
    <property type="evidence" value="ECO:0007669"/>
    <property type="project" value="UniProtKB-ARBA"/>
</dbReference>
<keyword evidence="3" id="KW-0813">Transport</keyword>
<protein>
    <recommendedName>
        <fullName evidence="15">ABC-type glutathione-S-conjugate transporter</fullName>
        <ecNumber evidence="15">7.6.2.3</ecNumber>
    </recommendedName>
</protein>
<dbReference type="CDD" id="cd18603">
    <property type="entry name" value="ABC_6TM_MRP1_2_3_6_D2_like"/>
    <property type="match status" value="1"/>
</dbReference>
<dbReference type="GO" id="GO:0008168">
    <property type="term" value="F:methyltransferase activity"/>
    <property type="evidence" value="ECO:0007669"/>
    <property type="project" value="UniProtKB-KW"/>
</dbReference>
<dbReference type="GO" id="GO:0015431">
    <property type="term" value="F:ABC-type glutathione S-conjugate transporter activity"/>
    <property type="evidence" value="ECO:0007669"/>
    <property type="project" value="UniProtKB-EC"/>
</dbReference>
<feature type="transmembrane region" description="Helical" evidence="17">
    <location>
        <begin position="411"/>
        <end position="428"/>
    </location>
</feature>
<organism evidence="21 22">
    <name type="scientific">Adineta steineri</name>
    <dbReference type="NCBI Taxonomy" id="433720"/>
    <lineage>
        <taxon>Eukaryota</taxon>
        <taxon>Metazoa</taxon>
        <taxon>Spiralia</taxon>
        <taxon>Gnathifera</taxon>
        <taxon>Rotifera</taxon>
        <taxon>Eurotatoria</taxon>
        <taxon>Bdelloidea</taxon>
        <taxon>Adinetida</taxon>
        <taxon>Adinetidae</taxon>
        <taxon>Adineta</taxon>
    </lineage>
</organism>
<dbReference type="Gene3D" id="1.20.1560.10">
    <property type="entry name" value="ABC transporter type 1, transmembrane domain"/>
    <property type="match status" value="2"/>
</dbReference>
<dbReference type="InterPro" id="IPR027417">
    <property type="entry name" value="P-loop_NTPase"/>
</dbReference>
<evidence type="ECO:0000256" key="14">
    <source>
        <dbReference type="ARBA" id="ARBA00023136"/>
    </source>
</evidence>
<dbReference type="SMART" id="SM00382">
    <property type="entry name" value="AAA"/>
    <property type="match status" value="2"/>
</dbReference>
<dbReference type="SUPFAM" id="SSF90123">
    <property type="entry name" value="ABC transporter transmembrane region"/>
    <property type="match status" value="2"/>
</dbReference>
<evidence type="ECO:0000313" key="21">
    <source>
        <dbReference type="EMBL" id="CAF0849954.1"/>
    </source>
</evidence>
<evidence type="ECO:0000256" key="15">
    <source>
        <dbReference type="ARBA" id="ARBA00024220"/>
    </source>
</evidence>
<feature type="transmembrane region" description="Helical" evidence="17">
    <location>
        <begin position="100"/>
        <end position="118"/>
    </location>
</feature>
<feature type="transmembrane region" description="Helical" evidence="17">
    <location>
        <begin position="1155"/>
        <end position="1173"/>
    </location>
</feature>
<evidence type="ECO:0000256" key="1">
    <source>
        <dbReference type="ARBA" id="ARBA00004128"/>
    </source>
</evidence>
<dbReference type="GO" id="GO:0005774">
    <property type="term" value="C:vacuolar membrane"/>
    <property type="evidence" value="ECO:0007669"/>
    <property type="project" value="UniProtKB-SubCell"/>
</dbReference>
<keyword evidence="13 17" id="KW-1133">Transmembrane helix</keyword>
<dbReference type="Gene3D" id="3.40.1280.30">
    <property type="match status" value="1"/>
</dbReference>
<dbReference type="InterPro" id="IPR038459">
    <property type="entry name" value="MT_TRM10-typ_sf"/>
</dbReference>
<dbReference type="Pfam" id="PF24357">
    <property type="entry name" value="TMD0_ABC"/>
    <property type="match status" value="1"/>
</dbReference>
<feature type="transmembrane region" description="Helical" evidence="17">
    <location>
        <begin position="1065"/>
        <end position="1086"/>
    </location>
</feature>
<reference evidence="21" key="1">
    <citation type="submission" date="2021-02" db="EMBL/GenBank/DDBJ databases">
        <authorList>
            <person name="Nowell W R."/>
        </authorList>
    </citation>
    <scope>NUCLEOTIDE SEQUENCE</scope>
</reference>
<feature type="domain" description="ABC transmembrane type-1" evidence="19">
    <location>
        <begin position="927"/>
        <end position="1208"/>
    </location>
</feature>
<dbReference type="Gene3D" id="2.130.10.130">
    <property type="entry name" value="Integrin alpha, N-terminal"/>
    <property type="match status" value="8"/>
</dbReference>
<keyword evidence="6" id="KW-0808">Transferase</keyword>
<evidence type="ECO:0000256" key="5">
    <source>
        <dbReference type="ARBA" id="ARBA00022603"/>
    </source>
</evidence>
<comment type="caution">
    <text evidence="21">The sequence shown here is derived from an EMBL/GenBank/DDBJ whole genome shotgun (WGS) entry which is preliminary data.</text>
</comment>
<dbReference type="InterPro" id="IPR056227">
    <property type="entry name" value="TMD0_ABC"/>
</dbReference>
<feature type="domain" description="ABC transporter" evidence="18">
    <location>
        <begin position="1245"/>
        <end position="1519"/>
    </location>
</feature>